<proteinExistence type="predicted"/>
<evidence type="ECO:0000259" key="1">
    <source>
        <dbReference type="Pfam" id="PF13456"/>
    </source>
</evidence>
<name>A0AAD9TGV9_9ROSI</name>
<dbReference type="InterPro" id="IPR002156">
    <property type="entry name" value="RNaseH_domain"/>
</dbReference>
<dbReference type="EMBL" id="JANJYI010000009">
    <property type="protein sequence ID" value="KAK2635904.1"/>
    <property type="molecule type" value="Genomic_DNA"/>
</dbReference>
<evidence type="ECO:0000313" key="3">
    <source>
        <dbReference type="Proteomes" id="UP001280121"/>
    </source>
</evidence>
<dbReference type="Pfam" id="PF13456">
    <property type="entry name" value="RVT_3"/>
    <property type="match status" value="1"/>
</dbReference>
<dbReference type="SUPFAM" id="SSF53098">
    <property type="entry name" value="Ribonuclease H-like"/>
    <property type="match status" value="1"/>
</dbReference>
<protein>
    <recommendedName>
        <fullName evidence="1">RNase H type-1 domain-containing protein</fullName>
    </recommendedName>
</protein>
<keyword evidence="3" id="KW-1185">Reference proteome</keyword>
<dbReference type="InterPro" id="IPR052929">
    <property type="entry name" value="RNase_H-like_EbsB-rel"/>
</dbReference>
<accession>A0AAD9TGV9</accession>
<dbReference type="GO" id="GO:0003676">
    <property type="term" value="F:nucleic acid binding"/>
    <property type="evidence" value="ECO:0007669"/>
    <property type="project" value="InterPro"/>
</dbReference>
<dbReference type="PANTHER" id="PTHR47074:SF11">
    <property type="entry name" value="REVERSE TRANSCRIPTASE-LIKE PROTEIN"/>
    <property type="match status" value="1"/>
</dbReference>
<dbReference type="GO" id="GO:0004523">
    <property type="term" value="F:RNA-DNA hybrid ribonuclease activity"/>
    <property type="evidence" value="ECO:0007669"/>
    <property type="project" value="InterPro"/>
</dbReference>
<dbReference type="Gene3D" id="3.30.420.10">
    <property type="entry name" value="Ribonuclease H-like superfamily/Ribonuclease H"/>
    <property type="match status" value="1"/>
</dbReference>
<dbReference type="CDD" id="cd06222">
    <property type="entry name" value="RNase_H_like"/>
    <property type="match status" value="1"/>
</dbReference>
<dbReference type="Proteomes" id="UP001280121">
    <property type="component" value="Unassembled WGS sequence"/>
</dbReference>
<dbReference type="PANTHER" id="PTHR47074">
    <property type="entry name" value="BNAC02G40300D PROTEIN"/>
    <property type="match status" value="1"/>
</dbReference>
<organism evidence="2 3">
    <name type="scientific">Dipteronia dyeriana</name>
    <dbReference type="NCBI Taxonomy" id="168575"/>
    <lineage>
        <taxon>Eukaryota</taxon>
        <taxon>Viridiplantae</taxon>
        <taxon>Streptophyta</taxon>
        <taxon>Embryophyta</taxon>
        <taxon>Tracheophyta</taxon>
        <taxon>Spermatophyta</taxon>
        <taxon>Magnoliopsida</taxon>
        <taxon>eudicotyledons</taxon>
        <taxon>Gunneridae</taxon>
        <taxon>Pentapetalae</taxon>
        <taxon>rosids</taxon>
        <taxon>malvids</taxon>
        <taxon>Sapindales</taxon>
        <taxon>Sapindaceae</taxon>
        <taxon>Hippocastanoideae</taxon>
        <taxon>Acereae</taxon>
        <taxon>Dipteronia</taxon>
    </lineage>
</organism>
<dbReference type="InterPro" id="IPR012337">
    <property type="entry name" value="RNaseH-like_sf"/>
</dbReference>
<evidence type="ECO:0000313" key="2">
    <source>
        <dbReference type="EMBL" id="KAK2635904.1"/>
    </source>
</evidence>
<dbReference type="InterPro" id="IPR044730">
    <property type="entry name" value="RNase_H-like_dom_plant"/>
</dbReference>
<dbReference type="InterPro" id="IPR036397">
    <property type="entry name" value="RNaseH_sf"/>
</dbReference>
<comment type="caution">
    <text evidence="2">The sequence shown here is derived from an EMBL/GenBank/DDBJ whole genome shotgun (WGS) entry which is preliminary data.</text>
</comment>
<reference evidence="2" key="1">
    <citation type="journal article" date="2023" name="Plant J.">
        <title>Genome sequences and population genomics provide insights into the demographic history, inbreeding, and mutation load of two 'living fossil' tree species of Dipteronia.</title>
        <authorList>
            <person name="Feng Y."/>
            <person name="Comes H.P."/>
            <person name="Chen J."/>
            <person name="Zhu S."/>
            <person name="Lu R."/>
            <person name="Zhang X."/>
            <person name="Li P."/>
            <person name="Qiu J."/>
            <person name="Olsen K.M."/>
            <person name="Qiu Y."/>
        </authorList>
    </citation>
    <scope>NUCLEOTIDE SEQUENCE</scope>
    <source>
        <strain evidence="2">KIB01</strain>
    </source>
</reference>
<gene>
    <name evidence="2" type="ORF">Ddye_030696</name>
</gene>
<dbReference type="AlphaFoldDB" id="A0AAD9TGV9"/>
<sequence length="159" mass="17369">MPWADCFMKVYHKANKRVEGCSRLLNQVCNSWHPPYVGLFKVNSNAAVDTEGGRIGIGLIIYDSLGFVMVSSAQTIVDVYSPQEAETIAILHGIQIVVDSGLVPFSIKSDAQVIVNLVNNGVFLCSEVGLNIKGICLKLESFSNVSIDFFMQKANMATH</sequence>
<feature type="domain" description="RNase H type-1" evidence="1">
    <location>
        <begin position="43"/>
        <end position="156"/>
    </location>
</feature>